<keyword evidence="1" id="KW-1133">Transmembrane helix</keyword>
<dbReference type="EMBL" id="CP162551">
    <property type="protein sequence ID" value="XDI37408.1"/>
    <property type="molecule type" value="Genomic_DNA"/>
</dbReference>
<organism evidence="2">
    <name type="scientific">Alkalihalophilus sp. As8PL</name>
    <dbReference type="NCBI Taxonomy" id="3237103"/>
    <lineage>
        <taxon>Bacteria</taxon>
        <taxon>Bacillati</taxon>
        <taxon>Bacillota</taxon>
        <taxon>Bacilli</taxon>
        <taxon>Bacillales</taxon>
        <taxon>Bacillaceae</taxon>
        <taxon>Alkalihalophilus</taxon>
    </lineage>
</organism>
<dbReference type="AlphaFoldDB" id="A0AB39BUL7"/>
<dbReference type="RefSeq" id="WP_317120494.1">
    <property type="nucleotide sequence ID" value="NZ_CP162551.1"/>
</dbReference>
<keyword evidence="1" id="KW-0812">Transmembrane</keyword>
<protein>
    <recommendedName>
        <fullName evidence="3">Resolvase HTH domain-containing protein</fullName>
    </recommendedName>
</protein>
<accession>A0AB39BUL7</accession>
<evidence type="ECO:0000313" key="2">
    <source>
        <dbReference type="EMBL" id="XDI37408.1"/>
    </source>
</evidence>
<evidence type="ECO:0000256" key="1">
    <source>
        <dbReference type="SAM" id="Phobius"/>
    </source>
</evidence>
<proteinExistence type="predicted"/>
<feature type="transmembrane region" description="Helical" evidence="1">
    <location>
        <begin position="6"/>
        <end position="22"/>
    </location>
</feature>
<keyword evidence="1" id="KW-0472">Membrane</keyword>
<reference evidence="2" key="1">
    <citation type="submission" date="2024-07" db="EMBL/GenBank/DDBJ databases">
        <title>Identification and characteristics of an arsenic-resistant bacterial isolate, which belongs to a novel species.</title>
        <authorList>
            <person name="Juszczyk A."/>
            <person name="Kowalczyk A."/>
            <person name="Was K."/>
            <person name="Kosowicz W."/>
            <person name="Budzyn A."/>
            <person name="Latowski D."/>
        </authorList>
    </citation>
    <scope>NUCLEOTIDE SEQUENCE</scope>
    <source>
        <strain evidence="2">As8PL</strain>
    </source>
</reference>
<gene>
    <name evidence="2" type="ORF">AB3N04_03570</name>
</gene>
<sequence>MIEWTIMILLVIAILLFVLSFFRKDKATEVERQMENFSITLMQEIYQLKKKIRILEEELLVSSDQAPTKARSASTQKLQAEVESLHQKGYTLEIISEKTGLTPLEVERILDSSTPTAARGQ</sequence>
<name>A0AB39BUL7_9BACI</name>
<evidence type="ECO:0008006" key="3">
    <source>
        <dbReference type="Google" id="ProtNLM"/>
    </source>
</evidence>